<evidence type="ECO:0000256" key="1">
    <source>
        <dbReference type="SAM" id="Phobius"/>
    </source>
</evidence>
<organism evidence="2">
    <name type="scientific">Mimivirus LCMiAC02</name>
    <dbReference type="NCBI Taxonomy" id="2506609"/>
    <lineage>
        <taxon>Viruses</taxon>
        <taxon>Varidnaviria</taxon>
        <taxon>Bamfordvirae</taxon>
        <taxon>Nucleocytoviricota</taxon>
        <taxon>Megaviricetes</taxon>
        <taxon>Imitervirales</taxon>
        <taxon>Mimiviridae</taxon>
        <taxon>Klosneuvirinae</taxon>
    </lineage>
</organism>
<keyword evidence="1" id="KW-0472">Membrane</keyword>
<proteinExistence type="predicted"/>
<keyword evidence="1" id="KW-0812">Transmembrane</keyword>
<accession>A0A4D5XF02</accession>
<evidence type="ECO:0000313" key="2">
    <source>
        <dbReference type="EMBL" id="QBK89278.1"/>
    </source>
</evidence>
<sequence>MYLNKIDKLLYNIIVNFYNTVIIKNKKIIKIIKEANFVKYQKLINDILISYEETIDKKEIKKLVNNQDNVNIIFEIIKQYITYYLFLYIGFMYRDRNDTYRNNIIEFSKNQYNYEYKVDNYFNSESNSTTIKYFILIKNIVTLLSVDKSKLNILSKKREYKEAKDFLNEFGMKYVTKNFKLENLNNNKNEQGHNIIKSIIINELYIKNDKKKVFEILEDSADEQGEYTYIDIILPKKRYIDYGAIESVLKKDDVDKGIASELYDMISEYEDIDKVVEVPHDDKILKLINNNIIVLIVEDFLLFHKSSERYDKFVPMEPGRKPKKEETKIRYIVSKIDNASELYSKATKNNPDIKKKIEKLFYQPMKNRKVVLVNEFEEINIINKMMKIGIRSTENNEYYNDLLNYRLYPYTNFRDFSKYGFTLNTNKTMNALRFVSFLDKENGDKNKYLEPRIGSKNQTLNIVGIAIPTNKVPIQCLRIQNIHDIRKLKFNDGNKYSNGYTGTLKFLKHILFKKSKYNTSMYWLFNTKLDNIETDKYEQIGKMTDNEQTKMTVSKIYDNVVNMMYNHILVKMDENKEISLYDFNKLLSYVESKIFKISKQSNIYNELQKILYGEKYIKAKAKYDKNEDIFYGLYGDIIKLPSAPKIKKDNMYKINIGQILQKKIDKLDLTDAEKYNAICQHNITWENLSAIRKKNPNKFSNLIFHFIGQYAIENKEGDYVCKSCGIQLDIKNYVADGSYDDAGRFVTFSIPQQIALKDIREYEKYTATIKYLGDKIGRIAMICNIPYLIGETATIKWRRQSIVKDVIDLLLIHNKIMKKKYRIRRNKLESTYGIISGMSDLFFFPLENNIFKYSTKDKDIRKNIKRNNVLIYIIFLIILELSNSQIIYMGGDKICNYHLFEKFGYSLFNNLKIIYNNSNNIIPIKKYKTLCYVIYFMSCMLIKYNMWYYESKKKKKFDPVVQKKIIYTLVDLINSIMEQYAKMKKNKLYSVIYLKFFKRLQIVYSDNNIINKLRETQKKKIIIIDGKKKYRSSLIESLKITKKYTEGTYNGVYFVRDTIKYIIKFYPYAQQLYYNVSNITNCPSGVFHNWEVKGKILECTICNQKITLQKYNEKDTKLIREKYRKIRLREITKKYCKSGDLHQFVHDLDLKCDICIKCKHIDSDKLTDAQLSEIYKNIVMAKQIDNKKKLSLKNKQIQKEQIKRKKDTEIINNIKMEYKKSKLHKEHYFNYIKKFINNIQSVIGTNMYLNYDTYIVDHDHNGYNLDSSIVIVNKNKKIVYKKKHPFFKTDVIYYTNHKLNLNVFYDAITLLLLGYKEFNKKIQYSKIKNKHIKINYSITNKIKMLGYTSKYINISDRVNELKINTKDKQHIIKTVVTEINRNRIANLKKTVTEIQKYIYRILYNYELPQDDAKFDTDSDIIDKYKNKLTKMKISDGKYTVFDDWNVVKYKLYFQSLDKKTVNLNADAKYLIFNNFSDYDYHGNLILYYIIRELSKLINYNYKKFIKVSVAHLIIDIINKIHIVFNEEYKEVNYEIKRFNYIIQSDSTAYDTESQGYGIDGTFNELSGEYRPSDYEITEEELVQRENDIEALDALDLDIDRDLDYEIDYMPGINVN</sequence>
<feature type="transmembrane region" description="Helical" evidence="1">
    <location>
        <begin position="930"/>
        <end position="949"/>
    </location>
</feature>
<dbReference type="EMBL" id="MK500412">
    <property type="protein sequence ID" value="QBK89278.1"/>
    <property type="molecule type" value="Genomic_DNA"/>
</dbReference>
<gene>
    <name evidence="2" type="ORF">LCMiAC02_03730</name>
</gene>
<reference evidence="2" key="1">
    <citation type="journal article" date="2019" name="MBio">
        <title>Virus Genomes from Deep Sea Sediments Expand the Ocean Megavirome and Support Independent Origins of Viral Gigantism.</title>
        <authorList>
            <person name="Backstrom D."/>
            <person name="Yutin N."/>
            <person name="Jorgensen S.L."/>
            <person name="Dharamshi J."/>
            <person name="Homa F."/>
            <person name="Zaremba-Niedwiedzka K."/>
            <person name="Spang A."/>
            <person name="Wolf Y.I."/>
            <person name="Koonin E.V."/>
            <person name="Ettema T.J."/>
        </authorList>
    </citation>
    <scope>NUCLEOTIDE SEQUENCE</scope>
</reference>
<name>A0A4D5XF02_9VIRU</name>
<protein>
    <submittedName>
        <fullName evidence="2">Uncharacterized protein</fullName>
    </submittedName>
</protein>
<feature type="transmembrane region" description="Helical" evidence="1">
    <location>
        <begin position="869"/>
        <end position="888"/>
    </location>
</feature>
<keyword evidence="1" id="KW-1133">Transmembrane helix</keyword>